<dbReference type="InterPro" id="IPR050288">
    <property type="entry name" value="Cellulose_deg_GH3"/>
</dbReference>
<dbReference type="InterPro" id="IPR013783">
    <property type="entry name" value="Ig-like_fold"/>
</dbReference>
<dbReference type="GO" id="GO:0004553">
    <property type="term" value="F:hydrolase activity, hydrolyzing O-glycosyl compounds"/>
    <property type="evidence" value="ECO:0007669"/>
    <property type="project" value="InterPro"/>
</dbReference>
<evidence type="ECO:0000256" key="2">
    <source>
        <dbReference type="ARBA" id="ARBA00022801"/>
    </source>
</evidence>
<proteinExistence type="inferred from homology"/>
<dbReference type="InterPro" id="IPR001764">
    <property type="entry name" value="Glyco_hydro_3_N"/>
</dbReference>
<dbReference type="PRINTS" id="PR00133">
    <property type="entry name" value="GLHYDRLASE3"/>
</dbReference>
<keyword evidence="3" id="KW-1133">Transmembrane helix</keyword>
<keyword evidence="2 5" id="KW-0378">Hydrolase</keyword>
<comment type="caution">
    <text evidence="5">The sequence shown here is derived from an EMBL/GenBank/DDBJ whole genome shotgun (WGS) entry which is preliminary data.</text>
</comment>
<dbReference type="InterPro" id="IPR017853">
    <property type="entry name" value="GH"/>
</dbReference>
<protein>
    <submittedName>
        <fullName evidence="5">Glycoside hydrolase family 3 C-terminal domain-containing protein</fullName>
    </submittedName>
</protein>
<evidence type="ECO:0000313" key="6">
    <source>
        <dbReference type="Proteomes" id="UP000886847"/>
    </source>
</evidence>
<keyword evidence="3" id="KW-0812">Transmembrane</keyword>
<dbReference type="PANTHER" id="PTHR42715:SF10">
    <property type="entry name" value="BETA-GLUCOSIDASE"/>
    <property type="match status" value="1"/>
</dbReference>
<gene>
    <name evidence="5" type="ORF">H9851_02405</name>
</gene>
<feature type="transmembrane region" description="Helical" evidence="3">
    <location>
        <begin position="12"/>
        <end position="36"/>
    </location>
</feature>
<dbReference type="InterPro" id="IPR036962">
    <property type="entry name" value="Glyco_hydro_3_N_sf"/>
</dbReference>
<comment type="similarity">
    <text evidence="1">Belongs to the glycosyl hydrolase 3 family.</text>
</comment>
<dbReference type="AlphaFoldDB" id="A0A9D2AV01"/>
<dbReference type="SMART" id="SM01217">
    <property type="entry name" value="Fn3_like"/>
    <property type="match status" value="1"/>
</dbReference>
<dbReference type="InterPro" id="IPR036881">
    <property type="entry name" value="Glyco_hydro_3_C_sf"/>
</dbReference>
<dbReference type="Pfam" id="PF00933">
    <property type="entry name" value="Glyco_hydro_3"/>
    <property type="match status" value="1"/>
</dbReference>
<dbReference type="Gene3D" id="3.20.20.300">
    <property type="entry name" value="Glycoside hydrolase, family 3, N-terminal domain"/>
    <property type="match status" value="1"/>
</dbReference>
<dbReference type="EMBL" id="DXEW01000010">
    <property type="protein sequence ID" value="HIX50111.1"/>
    <property type="molecule type" value="Genomic_DNA"/>
</dbReference>
<dbReference type="InterPro" id="IPR002772">
    <property type="entry name" value="Glyco_hydro_3_C"/>
</dbReference>
<evidence type="ECO:0000313" key="5">
    <source>
        <dbReference type="EMBL" id="HIX50111.1"/>
    </source>
</evidence>
<dbReference type="Gene3D" id="2.60.40.10">
    <property type="entry name" value="Immunoglobulins"/>
    <property type="match status" value="1"/>
</dbReference>
<evidence type="ECO:0000259" key="4">
    <source>
        <dbReference type="SMART" id="SM01217"/>
    </source>
</evidence>
<name>A0A9D2AV01_9FIRM</name>
<dbReference type="Proteomes" id="UP000886847">
    <property type="component" value="Unassembled WGS sequence"/>
</dbReference>
<dbReference type="SUPFAM" id="SSF52279">
    <property type="entry name" value="Beta-D-glucan exohydrolase, C-terminal domain"/>
    <property type="match status" value="1"/>
</dbReference>
<dbReference type="Pfam" id="PF14310">
    <property type="entry name" value="Fn3-like"/>
    <property type="match status" value="1"/>
</dbReference>
<reference evidence="5" key="2">
    <citation type="submission" date="2021-04" db="EMBL/GenBank/DDBJ databases">
        <authorList>
            <person name="Gilroy R."/>
        </authorList>
    </citation>
    <scope>NUCLEOTIDE SEQUENCE</scope>
    <source>
        <strain evidence="5">2189</strain>
    </source>
</reference>
<dbReference type="PANTHER" id="PTHR42715">
    <property type="entry name" value="BETA-GLUCOSIDASE"/>
    <property type="match status" value="1"/>
</dbReference>
<dbReference type="Gene3D" id="3.40.50.1700">
    <property type="entry name" value="Glycoside hydrolase family 3 C-terminal domain"/>
    <property type="match status" value="1"/>
</dbReference>
<keyword evidence="3" id="KW-0472">Membrane</keyword>
<dbReference type="SUPFAM" id="SSF51445">
    <property type="entry name" value="(Trans)glycosidases"/>
    <property type="match status" value="1"/>
</dbReference>
<dbReference type="GO" id="GO:0005975">
    <property type="term" value="P:carbohydrate metabolic process"/>
    <property type="evidence" value="ECO:0007669"/>
    <property type="project" value="InterPro"/>
</dbReference>
<reference evidence="5" key="1">
    <citation type="journal article" date="2021" name="PeerJ">
        <title>Extensive microbial diversity within the chicken gut microbiome revealed by metagenomics and culture.</title>
        <authorList>
            <person name="Gilroy R."/>
            <person name="Ravi A."/>
            <person name="Getino M."/>
            <person name="Pursley I."/>
            <person name="Horton D.L."/>
            <person name="Alikhan N.F."/>
            <person name="Baker D."/>
            <person name="Gharbi K."/>
            <person name="Hall N."/>
            <person name="Watson M."/>
            <person name="Adriaenssens E.M."/>
            <person name="Foster-Nyarko E."/>
            <person name="Jarju S."/>
            <person name="Secka A."/>
            <person name="Antonio M."/>
            <person name="Oren A."/>
            <person name="Chaudhuri R.R."/>
            <person name="La Ragione R."/>
            <person name="Hildebrand F."/>
            <person name="Pallen M.J."/>
        </authorList>
    </citation>
    <scope>NUCLEOTIDE SEQUENCE</scope>
    <source>
        <strain evidence="5">2189</strain>
    </source>
</reference>
<organism evidence="5 6">
    <name type="scientific">Candidatus Borkfalkia faecavium</name>
    <dbReference type="NCBI Taxonomy" id="2838508"/>
    <lineage>
        <taxon>Bacteria</taxon>
        <taxon>Bacillati</taxon>
        <taxon>Bacillota</taxon>
        <taxon>Clostridia</taxon>
        <taxon>Christensenellales</taxon>
        <taxon>Christensenellaceae</taxon>
        <taxon>Candidatus Borkfalkia</taxon>
    </lineage>
</organism>
<sequence length="1037" mass="113844">MNSRRMSNRCFRAIVIPITAFVIVLAVVATIAANLFSVALDEYLGKGEMHIQQAEGTEDWDTQYYEDLYPDNEASKEASYQLARQVQNEGSVLLKNNGVLPLAAGSEVTPFGYRYIEPIFGQVSSSGSAKWTIDPTMPEEGLADTYTLNNAAVEAMRDAGTPTALIEAPGTLSAGALNDLMGGDSKIYEFESSIYNGIEGRIGGTTALVMIARAGQEGSDKKYDGYTDGTPHYLALSQNELDTIRFAKENCDNVVVIVASSAAMELAPIMGGELEVDAILQVGHVGEKGFAALGDLLSGEVNPSGRTVDIWASDFTKDPTYQNFGAFTYNNATFTQKPYGEPSSAVGDGTYYRYFIEYEEDIYIGYRYYETADVEDDAFVYGTLDGEGAIETAGAVNYPFGYGLSYTTFEQEIVRYSDAGDSISVDVKVTNTGSLPGKEVVQLYYSAPYTEFDVRNKIEKSAVVLAAFAKTEELQPNADQTLTLTFDKEDMASYCYTRDNGDGTTGCYVLEEGDYVISLRKNSHDVIEERETTIGSTIWYDQSNIRQSEREAQSAMDDGGNILDYPAAGADASYQAAVNLFQDSSDYMNRDATILSRSDWTGTFPSMPENRTKAASSEALALFGIEDTFDPLTDPLLGSVEGSLVYDATEYPVVDSGLKLTDMRGVDYYDDAWDDFLNQVDYSDETTLNQIIAMMGGANYTTTQVDVLGLPTALHADGANGIKAVKTDEGMELSATYGYAPLMASTWNTELMYEVGNMFGKEAMENGISGWYSPAINLHRSPFGGRVFEYYSEDPLLTGKLAAAVVSGAGDAGMYCYIKHFAVNDQDTNREFMLHTWASEQAMRELYFKAFEIPFKEARMTIRYISDDQGTVSEKTMRAATACMASQNDIGAVIAHGNYALLTGLLRGEWGFVGNIHSDMYVWTGDKAMFDLAFRAGCDTFLTYSFFSGSEDTESTTAHSVMRRALHNVAYTLANSALLQGSAPGSIIYYDTSPWVYWLTAVDIVVGVFAVGMIVWMVCRGLDERKHPDKYNRREKD</sequence>
<accession>A0A9D2AV01</accession>
<feature type="domain" description="Fibronectin type III-like" evidence="4">
    <location>
        <begin position="439"/>
        <end position="523"/>
    </location>
</feature>
<dbReference type="InterPro" id="IPR026891">
    <property type="entry name" value="Fn3-like"/>
</dbReference>
<evidence type="ECO:0000256" key="1">
    <source>
        <dbReference type="ARBA" id="ARBA00005336"/>
    </source>
</evidence>
<dbReference type="Pfam" id="PF01915">
    <property type="entry name" value="Glyco_hydro_3_C"/>
    <property type="match status" value="1"/>
</dbReference>
<feature type="transmembrane region" description="Helical" evidence="3">
    <location>
        <begin position="995"/>
        <end position="1019"/>
    </location>
</feature>
<evidence type="ECO:0000256" key="3">
    <source>
        <dbReference type="SAM" id="Phobius"/>
    </source>
</evidence>